<proteinExistence type="predicted"/>
<feature type="domain" description="R13L1/DRL21-like LRR repeat region" evidence="1">
    <location>
        <begin position="151"/>
        <end position="290"/>
    </location>
</feature>
<sequence>MADPAIKAFTETLLNMVVSFTAEKISLVRGLKKDQSWICVSDDFNGSLFQDAQKDVSNNIATCKMHDIVHDFALQVSEKYCYHVKDWRSINSKIEAVHTLRAGRLREASKGFWNFSTLRQIHLIEFSDLPRFSQLSNLRTVVLAECEGSQIQELEHFDNLKGELKLYSLELVKSDESAIKSNLSKKSGVQSLKLYWVKERLNIWNESKEDYIDERLELAMMKAFEPHPNLKDLTMNGIPIRKHPSWMKRENDHMPSILDNLVRLELSHLHNCERLPALGDLPRLEYLKIEMYHG</sequence>
<dbReference type="PANTHER" id="PTHR47186:SF13">
    <property type="entry name" value="DISEASE RESISTANCE PROTEIN RGA3"/>
    <property type="match status" value="1"/>
</dbReference>
<dbReference type="Gene3D" id="3.80.10.10">
    <property type="entry name" value="Ribonuclease Inhibitor"/>
    <property type="match status" value="1"/>
</dbReference>
<reference evidence="2" key="1">
    <citation type="submission" date="2023-03" db="EMBL/GenBank/DDBJ databases">
        <authorList>
            <person name="Julca I."/>
        </authorList>
    </citation>
    <scope>NUCLEOTIDE SEQUENCE</scope>
</reference>
<dbReference type="InterPro" id="IPR032675">
    <property type="entry name" value="LRR_dom_sf"/>
</dbReference>
<dbReference type="PANTHER" id="PTHR47186">
    <property type="entry name" value="LEUCINE-RICH REPEAT-CONTAINING PROTEIN 57"/>
    <property type="match status" value="1"/>
</dbReference>
<name>A0AAV1EEH8_OLDCO</name>
<evidence type="ECO:0000313" key="2">
    <source>
        <dbReference type="EMBL" id="CAI9117983.1"/>
    </source>
</evidence>
<accession>A0AAV1EEH8</accession>
<organism evidence="2 3">
    <name type="scientific">Oldenlandia corymbosa var. corymbosa</name>
    <dbReference type="NCBI Taxonomy" id="529605"/>
    <lineage>
        <taxon>Eukaryota</taxon>
        <taxon>Viridiplantae</taxon>
        <taxon>Streptophyta</taxon>
        <taxon>Embryophyta</taxon>
        <taxon>Tracheophyta</taxon>
        <taxon>Spermatophyta</taxon>
        <taxon>Magnoliopsida</taxon>
        <taxon>eudicotyledons</taxon>
        <taxon>Gunneridae</taxon>
        <taxon>Pentapetalae</taxon>
        <taxon>asterids</taxon>
        <taxon>lamiids</taxon>
        <taxon>Gentianales</taxon>
        <taxon>Rubiaceae</taxon>
        <taxon>Rubioideae</taxon>
        <taxon>Spermacoceae</taxon>
        <taxon>Hedyotis-Oldenlandia complex</taxon>
        <taxon>Oldenlandia</taxon>
    </lineage>
</organism>
<dbReference type="Pfam" id="PF25019">
    <property type="entry name" value="LRR_R13L1-DRL21"/>
    <property type="match status" value="1"/>
</dbReference>
<dbReference type="InterPro" id="IPR056789">
    <property type="entry name" value="LRR_R13L1-DRL21"/>
</dbReference>
<protein>
    <submittedName>
        <fullName evidence="2">OLC1v1019480C1</fullName>
    </submittedName>
</protein>
<dbReference type="AlphaFoldDB" id="A0AAV1EEH8"/>
<dbReference type="Proteomes" id="UP001161247">
    <property type="component" value="Chromosome 9"/>
</dbReference>
<evidence type="ECO:0000259" key="1">
    <source>
        <dbReference type="Pfam" id="PF25019"/>
    </source>
</evidence>
<keyword evidence="3" id="KW-1185">Reference proteome</keyword>
<evidence type="ECO:0000313" key="3">
    <source>
        <dbReference type="Proteomes" id="UP001161247"/>
    </source>
</evidence>
<gene>
    <name evidence="2" type="ORF">OLC1_LOCUS23964</name>
</gene>
<dbReference type="EMBL" id="OX459126">
    <property type="protein sequence ID" value="CAI9117983.1"/>
    <property type="molecule type" value="Genomic_DNA"/>
</dbReference>
<dbReference type="SUPFAM" id="SSF52058">
    <property type="entry name" value="L domain-like"/>
    <property type="match status" value="1"/>
</dbReference>